<keyword evidence="5" id="KW-0997">Cell inner membrane</keyword>
<comment type="subcellular location">
    <subcellularLocation>
        <location evidence="1">Cell inner membrane</location>
    </subcellularLocation>
</comment>
<dbReference type="Gene3D" id="2.40.50.100">
    <property type="match status" value="1"/>
</dbReference>
<evidence type="ECO:0000256" key="5">
    <source>
        <dbReference type="ARBA" id="ARBA00022519"/>
    </source>
</evidence>
<dbReference type="InterPro" id="IPR027417">
    <property type="entry name" value="P-loop_NTPase"/>
</dbReference>
<dbReference type="GO" id="GO:0005524">
    <property type="term" value="F:ATP binding"/>
    <property type="evidence" value="ECO:0007669"/>
    <property type="project" value="UniProtKB-KW"/>
</dbReference>
<sequence length="361" mass="39272">MDLNIQNVIKQYGSVKALDNVSLNIPHGSLVCFLGPSGCGKTTLLRAVAGLEDIDSGKIMLGDADLSHTPARSRNFGVVFQSYSLFPHMTAARNIAYGLECRSWTKAQIATRVREMLDLVHLDSQAEKLPAQMSGGQQQRIAIARALAPNPSLLLLDEPLSALDAKVREELRNEIRALQKRVGITTIMVTHDQEEALAMADVIVVMKDGHIEQTGTPQMLYQQPQTSFVADFIGRMNILTLDKATEDKATGNDLHFADKILKLDHSNSGHTAPVSKVGIRPESINLLPAAQAVADDNHFPAIIRSQIYLGHISRLEVVPDKRPDIKISVEMHGAANKTGVLPQTGDAVTVHLPADALRVLS</sequence>
<evidence type="ECO:0000259" key="10">
    <source>
        <dbReference type="PROSITE" id="PS50893"/>
    </source>
</evidence>
<dbReference type="RefSeq" id="WP_289385869.1">
    <property type="nucleotide sequence ID" value="NZ_JAUCBM010000001.1"/>
</dbReference>
<keyword evidence="4" id="KW-1003">Cell membrane</keyword>
<evidence type="ECO:0000256" key="7">
    <source>
        <dbReference type="ARBA" id="ARBA00022840"/>
    </source>
</evidence>
<keyword evidence="6" id="KW-0547">Nucleotide-binding</keyword>
<accession>A0ABW3VA55</accession>
<dbReference type="PROSITE" id="PS50893">
    <property type="entry name" value="ABC_TRANSPORTER_2"/>
    <property type="match status" value="1"/>
</dbReference>
<dbReference type="PROSITE" id="PS00211">
    <property type="entry name" value="ABC_TRANSPORTER_1"/>
    <property type="match status" value="1"/>
</dbReference>
<evidence type="ECO:0000256" key="3">
    <source>
        <dbReference type="ARBA" id="ARBA00022448"/>
    </source>
</evidence>
<keyword evidence="12" id="KW-1185">Reference proteome</keyword>
<gene>
    <name evidence="11" type="ORF">ACFQ35_17450</name>
</gene>
<evidence type="ECO:0000256" key="8">
    <source>
        <dbReference type="ARBA" id="ARBA00022967"/>
    </source>
</evidence>
<comment type="similarity">
    <text evidence="2">Belongs to the ABC transporter superfamily.</text>
</comment>
<dbReference type="Gene3D" id="3.40.50.300">
    <property type="entry name" value="P-loop containing nucleotide triphosphate hydrolases"/>
    <property type="match status" value="1"/>
</dbReference>
<evidence type="ECO:0000313" key="11">
    <source>
        <dbReference type="EMBL" id="MFD1228931.1"/>
    </source>
</evidence>
<dbReference type="PANTHER" id="PTHR42781:SF5">
    <property type="entry name" value="PUTRESCINE TRANSPORT ATP-BINDING PROTEIN POTG"/>
    <property type="match status" value="1"/>
</dbReference>
<dbReference type="SMART" id="SM00382">
    <property type="entry name" value="AAA"/>
    <property type="match status" value="1"/>
</dbReference>
<dbReference type="InterPro" id="IPR017871">
    <property type="entry name" value="ABC_transporter-like_CS"/>
</dbReference>
<dbReference type="InterPro" id="IPR003593">
    <property type="entry name" value="AAA+_ATPase"/>
</dbReference>
<keyword evidence="9" id="KW-0472">Membrane</keyword>
<comment type="caution">
    <text evidence="11">The sequence shown here is derived from an EMBL/GenBank/DDBJ whole genome shotgun (WGS) entry which is preliminary data.</text>
</comment>
<keyword evidence="3" id="KW-0813">Transport</keyword>
<evidence type="ECO:0000256" key="4">
    <source>
        <dbReference type="ARBA" id="ARBA00022475"/>
    </source>
</evidence>
<dbReference type="PANTHER" id="PTHR42781">
    <property type="entry name" value="SPERMIDINE/PUTRESCINE IMPORT ATP-BINDING PROTEIN POTA"/>
    <property type="match status" value="1"/>
</dbReference>
<keyword evidence="7 11" id="KW-0067">ATP-binding</keyword>
<dbReference type="EMBL" id="JBHTMA010000040">
    <property type="protein sequence ID" value="MFD1228931.1"/>
    <property type="molecule type" value="Genomic_DNA"/>
</dbReference>
<keyword evidence="8" id="KW-1278">Translocase</keyword>
<organism evidence="11 12">
    <name type="scientific">Pseudochrobactrum kiredjianiae</name>
    <dbReference type="NCBI Taxonomy" id="386305"/>
    <lineage>
        <taxon>Bacteria</taxon>
        <taxon>Pseudomonadati</taxon>
        <taxon>Pseudomonadota</taxon>
        <taxon>Alphaproteobacteria</taxon>
        <taxon>Hyphomicrobiales</taxon>
        <taxon>Brucellaceae</taxon>
        <taxon>Pseudochrobactrum</taxon>
    </lineage>
</organism>
<protein>
    <submittedName>
        <fullName evidence="11">ABC transporter ATP-binding protein</fullName>
    </submittedName>
</protein>
<dbReference type="Pfam" id="PF08402">
    <property type="entry name" value="TOBE_2"/>
    <property type="match status" value="1"/>
</dbReference>
<dbReference type="Pfam" id="PF00005">
    <property type="entry name" value="ABC_tran"/>
    <property type="match status" value="1"/>
</dbReference>
<evidence type="ECO:0000256" key="6">
    <source>
        <dbReference type="ARBA" id="ARBA00022741"/>
    </source>
</evidence>
<evidence type="ECO:0000256" key="9">
    <source>
        <dbReference type="ARBA" id="ARBA00023136"/>
    </source>
</evidence>
<evidence type="ECO:0000313" key="12">
    <source>
        <dbReference type="Proteomes" id="UP001597263"/>
    </source>
</evidence>
<dbReference type="InterPro" id="IPR008995">
    <property type="entry name" value="Mo/tungstate-bd_C_term_dom"/>
</dbReference>
<dbReference type="Proteomes" id="UP001597263">
    <property type="component" value="Unassembled WGS sequence"/>
</dbReference>
<evidence type="ECO:0000256" key="1">
    <source>
        <dbReference type="ARBA" id="ARBA00004533"/>
    </source>
</evidence>
<dbReference type="InterPro" id="IPR003439">
    <property type="entry name" value="ABC_transporter-like_ATP-bd"/>
</dbReference>
<dbReference type="SUPFAM" id="SSF52540">
    <property type="entry name" value="P-loop containing nucleoside triphosphate hydrolases"/>
    <property type="match status" value="1"/>
</dbReference>
<feature type="domain" description="ABC transporter" evidence="10">
    <location>
        <begin position="3"/>
        <end position="233"/>
    </location>
</feature>
<reference evidence="12" key="1">
    <citation type="journal article" date="2019" name="Int. J. Syst. Evol. Microbiol.">
        <title>The Global Catalogue of Microorganisms (GCM) 10K type strain sequencing project: providing services to taxonomists for standard genome sequencing and annotation.</title>
        <authorList>
            <consortium name="The Broad Institute Genomics Platform"/>
            <consortium name="The Broad Institute Genome Sequencing Center for Infectious Disease"/>
            <person name="Wu L."/>
            <person name="Ma J."/>
        </authorList>
    </citation>
    <scope>NUCLEOTIDE SEQUENCE [LARGE SCALE GENOMIC DNA]</scope>
    <source>
        <strain evidence="12">CCUG 49584</strain>
    </source>
</reference>
<name>A0ABW3VA55_9HYPH</name>
<dbReference type="SUPFAM" id="SSF50331">
    <property type="entry name" value="MOP-like"/>
    <property type="match status" value="1"/>
</dbReference>
<proteinExistence type="inferred from homology"/>
<evidence type="ECO:0000256" key="2">
    <source>
        <dbReference type="ARBA" id="ARBA00005417"/>
    </source>
</evidence>
<dbReference type="InterPro" id="IPR013611">
    <property type="entry name" value="Transp-assoc_OB_typ2"/>
</dbReference>
<dbReference type="InterPro" id="IPR050093">
    <property type="entry name" value="ABC_SmlMolc_Importer"/>
</dbReference>